<proteinExistence type="inferred from homology"/>
<dbReference type="PANTHER" id="PTHR43757:SF2">
    <property type="entry name" value="AMINOMETHYLTRANSFERASE, MITOCHONDRIAL"/>
    <property type="match status" value="1"/>
</dbReference>
<dbReference type="GO" id="GO:0046653">
    <property type="term" value="P:tetrahydrofolate metabolic process"/>
    <property type="evidence" value="ECO:0007669"/>
    <property type="project" value="InterPro"/>
</dbReference>
<dbReference type="EMBL" id="BMZS01000007">
    <property type="protein sequence ID" value="GHD54258.1"/>
    <property type="molecule type" value="Genomic_DNA"/>
</dbReference>
<evidence type="ECO:0000259" key="3">
    <source>
        <dbReference type="Pfam" id="PF01571"/>
    </source>
</evidence>
<dbReference type="InterPro" id="IPR029043">
    <property type="entry name" value="GcvT/YgfZ_C"/>
</dbReference>
<dbReference type="InterPro" id="IPR041854">
    <property type="entry name" value="BFD-like_2Fe2S-bd_dom_sf"/>
</dbReference>
<protein>
    <submittedName>
        <fullName evidence="7">Sarcosine oxidase subunit alpha</fullName>
    </submittedName>
</protein>
<dbReference type="Pfam" id="PF13510">
    <property type="entry name" value="Fer2_4"/>
    <property type="match status" value="1"/>
</dbReference>
<dbReference type="Gene3D" id="3.30.1360.120">
    <property type="entry name" value="Probable tRNA modification gtpase trme, domain 1"/>
    <property type="match status" value="1"/>
</dbReference>
<dbReference type="SUPFAM" id="SSF51905">
    <property type="entry name" value="FAD/NAD(P)-binding domain"/>
    <property type="match status" value="1"/>
</dbReference>
<dbReference type="InterPro" id="IPR006277">
    <property type="entry name" value="Sarcosine_oxidase_asu"/>
</dbReference>
<dbReference type="Gene3D" id="3.50.50.60">
    <property type="entry name" value="FAD/NAD(P)-binding domain"/>
    <property type="match status" value="1"/>
</dbReference>
<dbReference type="PANTHER" id="PTHR43757">
    <property type="entry name" value="AMINOMETHYLTRANSFERASE"/>
    <property type="match status" value="1"/>
</dbReference>
<evidence type="ECO:0000256" key="1">
    <source>
        <dbReference type="ARBA" id="ARBA00008609"/>
    </source>
</evidence>
<evidence type="ECO:0000259" key="5">
    <source>
        <dbReference type="Pfam" id="PF08669"/>
    </source>
</evidence>
<dbReference type="InterPro" id="IPR013977">
    <property type="entry name" value="GcvT_C"/>
</dbReference>
<dbReference type="PRINTS" id="PR00469">
    <property type="entry name" value="PNDRDTASEII"/>
</dbReference>
<gene>
    <name evidence="7" type="primary">soxA</name>
    <name evidence="7" type="ORF">GCM10017083_31560</name>
</gene>
<dbReference type="RefSeq" id="WP_189991297.1">
    <property type="nucleotide sequence ID" value="NZ_BMZS01000007.1"/>
</dbReference>
<dbReference type="Pfam" id="PF08669">
    <property type="entry name" value="GCV_T_C"/>
    <property type="match status" value="1"/>
</dbReference>
<dbReference type="InterPro" id="IPR006222">
    <property type="entry name" value="GCVT_N"/>
</dbReference>
<dbReference type="InterPro" id="IPR023753">
    <property type="entry name" value="FAD/NAD-binding_dom"/>
</dbReference>
<dbReference type="SUPFAM" id="SSF101790">
    <property type="entry name" value="Aminomethyltransferase beta-barrel domain"/>
    <property type="match status" value="1"/>
</dbReference>
<reference evidence="7" key="1">
    <citation type="journal article" date="2014" name="Int. J. Syst. Evol. Microbiol.">
        <title>Complete genome sequence of Corynebacterium casei LMG S-19264T (=DSM 44701T), isolated from a smear-ripened cheese.</title>
        <authorList>
            <consortium name="US DOE Joint Genome Institute (JGI-PGF)"/>
            <person name="Walter F."/>
            <person name="Albersmeier A."/>
            <person name="Kalinowski J."/>
            <person name="Ruckert C."/>
        </authorList>
    </citation>
    <scope>NUCLEOTIDE SEQUENCE</scope>
    <source>
        <strain evidence="7">KCTC 42651</strain>
    </source>
</reference>
<evidence type="ECO:0000313" key="7">
    <source>
        <dbReference type="EMBL" id="GHD54258.1"/>
    </source>
</evidence>
<dbReference type="NCBIfam" id="TIGR01372">
    <property type="entry name" value="soxA"/>
    <property type="match status" value="1"/>
</dbReference>
<dbReference type="InterPro" id="IPR041117">
    <property type="entry name" value="SoxA_A3"/>
</dbReference>
<feature type="domain" description="GCVT N-terminal" evidence="3">
    <location>
        <begin position="620"/>
        <end position="890"/>
    </location>
</feature>
<evidence type="ECO:0000259" key="6">
    <source>
        <dbReference type="Pfam" id="PF17806"/>
    </source>
</evidence>
<feature type="domain" description="SoxA A3" evidence="6">
    <location>
        <begin position="520"/>
        <end position="602"/>
    </location>
</feature>
<dbReference type="PIRSF" id="PIRSF037980">
    <property type="entry name" value="SoxA"/>
    <property type="match status" value="1"/>
</dbReference>
<dbReference type="Gene3D" id="3.10.20.440">
    <property type="entry name" value="2Fe-2S iron-sulphur cluster binding domain, sarcosine oxidase, alpha subunit, N-terminal domain"/>
    <property type="match status" value="1"/>
</dbReference>
<accession>A0A918XTP3</accession>
<evidence type="ECO:0000259" key="4">
    <source>
        <dbReference type="Pfam" id="PF07992"/>
    </source>
</evidence>
<comment type="similarity">
    <text evidence="1">Belongs to the GcvT family.</text>
</comment>
<dbReference type="Pfam" id="PF07992">
    <property type="entry name" value="Pyr_redox_2"/>
    <property type="match status" value="1"/>
</dbReference>
<evidence type="ECO:0000256" key="2">
    <source>
        <dbReference type="ARBA" id="ARBA00023002"/>
    </source>
</evidence>
<feature type="domain" description="Aminomethyltransferase C-terminal" evidence="5">
    <location>
        <begin position="910"/>
        <end position="995"/>
    </location>
</feature>
<keyword evidence="2" id="KW-0560">Oxidoreductase</keyword>
<evidence type="ECO:0000313" key="8">
    <source>
        <dbReference type="Proteomes" id="UP000630353"/>
    </source>
</evidence>
<dbReference type="Pfam" id="PF01571">
    <property type="entry name" value="GCV_T"/>
    <property type="match status" value="1"/>
</dbReference>
<organism evidence="7 8">
    <name type="scientific">Thalassobaculum fulvum</name>
    <dbReference type="NCBI Taxonomy" id="1633335"/>
    <lineage>
        <taxon>Bacteria</taxon>
        <taxon>Pseudomonadati</taxon>
        <taxon>Pseudomonadota</taxon>
        <taxon>Alphaproteobacteria</taxon>
        <taxon>Rhodospirillales</taxon>
        <taxon>Thalassobaculaceae</taxon>
        <taxon>Thalassobaculum</taxon>
    </lineage>
</organism>
<dbReference type="InterPro" id="IPR028896">
    <property type="entry name" value="GcvT/YgfZ/DmdA"/>
</dbReference>
<dbReference type="AlphaFoldDB" id="A0A918XTP3"/>
<dbReference type="InterPro" id="IPR027266">
    <property type="entry name" value="TrmE/GcvT-like"/>
</dbReference>
<dbReference type="InterPro" id="IPR036188">
    <property type="entry name" value="FAD/NAD-bd_sf"/>
</dbReference>
<dbReference type="InterPro" id="IPR042204">
    <property type="entry name" value="2Fe-2S-bd_N"/>
</dbReference>
<keyword evidence="8" id="KW-1185">Reference proteome</keyword>
<dbReference type="PRINTS" id="PR00368">
    <property type="entry name" value="FADPNR"/>
</dbReference>
<dbReference type="GO" id="GO:0008115">
    <property type="term" value="F:sarcosine oxidase activity"/>
    <property type="evidence" value="ECO:0007669"/>
    <property type="project" value="InterPro"/>
</dbReference>
<sequence>MSQPNRLATGGRIDRGRPLAFRFDGRTLHGYAGDTLASALLANGVHLVGRSFKYHRPRGILGLGAEEPNALIQLGRGNRTEPNLRATQIELFDGLDAQSQNRWPCLRFDVGAVNSAFHRLFPAGFYYKTFMWPPALWKTYEEVIRNAAGLGKAPEGPDPDRYERMHAHCDVLVCGGGPAGLAAALAAGRSGARVILADEQSEFGGSLLGEADVAIGGSPATDWVAEVVAELESMPDVTLLRRATVNGYYDHNYLTVAERVTDHLGVGLPTVPRQRLWKIRAKRVILATGAIERPLVFRDNDRPGVMLSSAMRGYAVRYGVLAGDRPLIVTGNDDGYRTALALADRHARVAGIVDLRAEPEGPLVEAARDRGIEVFAGHSVAGAHGGRRVEAAEIAFMTRDGSGITGGTRTIECDAIAMAGGFNPTVHLFSQSRGKLRWDEERAIFLPGTSHEAEVSVGGCAGTESVAQAIKDGIRAAVEQVRDLGHTVRQPAAPAVEEPGQGAGNRVIWMLPSTAPVGRKGKHFVDFQNDVTAADVMLATREGYRSIEHVKRYTTTGMGTDQGKTSNVNALAIVGQTLGVDVPAVGTTTFRPPYTPTTIGAYGGRDVGRLFAPVRTTAMDSWHRANGARFEHVADWMRAYYYPKDGESFRQAVDREVTAARQGVGVLDASTLGKIDVRGKDSAEFLNRVYTNAWAKLGVGRCRYGLMLKEDGMVMDDGVTTRLADDHFHMTTTTGGAARVLNWLEEYLQTEWPEMDVRLTSVTEQWAVASICGPKSRELLGRICTDIDLSNDAFPFMAMQEGTVAGIPARVFRISFTGELSYEINVPTRYGLALWEAVMAAGADLGITPYGTEAMHVLRAEKGFIIVGQDTDGSVTPLDLGMDWIVSKQKPDFIGKRGMARPDLSKPDRKQLVGLYTKDPNEVLPEGAQVVETLKPKPPMAMLGHVTSSYYSPSVGRSIAMALIKGGHARKGQTLHVPLEGRTVEVTVTDGTVFFDPEGSRRDG</sequence>
<dbReference type="Gene3D" id="1.10.10.1100">
    <property type="entry name" value="BFD-like [2Fe-2S]-binding domain"/>
    <property type="match status" value="1"/>
</dbReference>
<name>A0A918XTP3_9PROT</name>
<dbReference type="SUPFAM" id="SSF103025">
    <property type="entry name" value="Folate-binding domain"/>
    <property type="match status" value="1"/>
</dbReference>
<reference evidence="7" key="2">
    <citation type="submission" date="2020-09" db="EMBL/GenBank/DDBJ databases">
        <authorList>
            <person name="Sun Q."/>
            <person name="Kim S."/>
        </authorList>
    </citation>
    <scope>NUCLEOTIDE SEQUENCE</scope>
    <source>
        <strain evidence="7">KCTC 42651</strain>
    </source>
</reference>
<comment type="caution">
    <text evidence="7">The sequence shown here is derived from an EMBL/GenBank/DDBJ whole genome shotgun (WGS) entry which is preliminary data.</text>
</comment>
<dbReference type="Proteomes" id="UP000630353">
    <property type="component" value="Unassembled WGS sequence"/>
</dbReference>
<dbReference type="Pfam" id="PF17806">
    <property type="entry name" value="SO_alpha_A3"/>
    <property type="match status" value="1"/>
</dbReference>
<feature type="domain" description="FAD/NAD(P)-binding" evidence="4">
    <location>
        <begin position="170"/>
        <end position="444"/>
    </location>
</feature>